<dbReference type="Proteomes" id="UP000092967">
    <property type="component" value="Chromosome"/>
</dbReference>
<dbReference type="RefSeq" id="WP_068828536.1">
    <property type="nucleotide sequence ID" value="NZ_CP014224.1"/>
</dbReference>
<feature type="transmembrane region" description="Helical" evidence="1">
    <location>
        <begin position="210"/>
        <end position="227"/>
    </location>
</feature>
<dbReference type="OrthoDB" id="9150437at2"/>
<feature type="transmembrane region" description="Helical" evidence="1">
    <location>
        <begin position="179"/>
        <end position="198"/>
    </location>
</feature>
<keyword evidence="1" id="KW-0472">Membrane</keyword>
<keyword evidence="1" id="KW-0812">Transmembrane</keyword>
<reference evidence="3 4" key="1">
    <citation type="submission" date="2016-02" db="EMBL/GenBank/DDBJ databases">
        <authorList>
            <person name="Wen L."/>
            <person name="He K."/>
            <person name="Yang H."/>
        </authorList>
    </citation>
    <scope>NUCLEOTIDE SEQUENCE [LARGE SCALE GENOMIC DNA]</scope>
    <source>
        <strain evidence="3 4">CZ1127</strain>
    </source>
</reference>
<evidence type="ECO:0000256" key="1">
    <source>
        <dbReference type="SAM" id="Phobius"/>
    </source>
</evidence>
<keyword evidence="1" id="KW-1133">Transmembrane helix</keyword>
<gene>
    <name evidence="3" type="ORF">AXE80_14185</name>
</gene>
<evidence type="ECO:0000313" key="4">
    <source>
        <dbReference type="Proteomes" id="UP000092967"/>
    </source>
</evidence>
<proteinExistence type="predicted"/>
<evidence type="ECO:0000313" key="3">
    <source>
        <dbReference type="EMBL" id="ANW97374.1"/>
    </source>
</evidence>
<dbReference type="AlphaFoldDB" id="A0A1B1Y9E7"/>
<feature type="transmembrane region" description="Helical" evidence="1">
    <location>
        <begin position="147"/>
        <end position="167"/>
    </location>
</feature>
<name>A0A1B1Y9E7_9FLAO</name>
<sequence>MKNQLKNILELNLALLIIGTAAPFGSYLSLPPAITIWSRCFFACIAIAIYMKFKKISFKFDASKDGKTFLISAFLQAGHWVTYFYALQLAGAGLGIISLFTYPIFTTLLEPLIRKTTFNPKHLFLGLLVLLGLYILTPEFSIGNQTSLGICFGIASAVFYAIRNILMKSLVAKHNATKLMFYQTGLIVIMLAPIFTFINFDIGSYSSQLPHLIILGVFTTAVGHTYLVSNFKNFSATSVSLLSCVQPLYGSVLAFLFLNEIPTISTITGGCIIVSAVILETFISSKD</sequence>
<dbReference type="KEGG" id="wfu:AXE80_14185"/>
<feature type="transmembrane region" description="Helical" evidence="1">
    <location>
        <begin position="264"/>
        <end position="283"/>
    </location>
</feature>
<feature type="domain" description="EamA" evidence="2">
    <location>
        <begin position="13"/>
        <end position="136"/>
    </location>
</feature>
<feature type="domain" description="EamA" evidence="2">
    <location>
        <begin position="148"/>
        <end position="279"/>
    </location>
</feature>
<dbReference type="PANTHER" id="PTHR22911">
    <property type="entry name" value="ACYL-MALONYL CONDENSING ENZYME-RELATED"/>
    <property type="match status" value="1"/>
</dbReference>
<dbReference type="InterPro" id="IPR000620">
    <property type="entry name" value="EamA_dom"/>
</dbReference>
<organism evidence="3 4">
    <name type="scientific">Wenyingzhuangia fucanilytica</name>
    <dbReference type="NCBI Taxonomy" id="1790137"/>
    <lineage>
        <taxon>Bacteria</taxon>
        <taxon>Pseudomonadati</taxon>
        <taxon>Bacteroidota</taxon>
        <taxon>Flavobacteriia</taxon>
        <taxon>Flavobacteriales</taxon>
        <taxon>Flavobacteriaceae</taxon>
        <taxon>Wenyingzhuangia</taxon>
    </lineage>
</organism>
<feature type="transmembrane region" description="Helical" evidence="1">
    <location>
        <begin position="239"/>
        <end position="258"/>
    </location>
</feature>
<dbReference type="EMBL" id="CP014224">
    <property type="protein sequence ID" value="ANW97374.1"/>
    <property type="molecule type" value="Genomic_DNA"/>
</dbReference>
<feature type="transmembrane region" description="Helical" evidence="1">
    <location>
        <begin position="12"/>
        <end position="30"/>
    </location>
</feature>
<dbReference type="SUPFAM" id="SSF103481">
    <property type="entry name" value="Multidrug resistance efflux transporter EmrE"/>
    <property type="match status" value="2"/>
</dbReference>
<dbReference type="InterPro" id="IPR037185">
    <property type="entry name" value="EmrE-like"/>
</dbReference>
<dbReference type="Pfam" id="PF00892">
    <property type="entry name" value="EamA"/>
    <property type="match status" value="2"/>
</dbReference>
<evidence type="ECO:0000259" key="2">
    <source>
        <dbReference type="Pfam" id="PF00892"/>
    </source>
</evidence>
<feature type="transmembrane region" description="Helical" evidence="1">
    <location>
        <begin position="123"/>
        <end position="141"/>
    </location>
</feature>
<dbReference type="GO" id="GO:0016020">
    <property type="term" value="C:membrane"/>
    <property type="evidence" value="ECO:0007669"/>
    <property type="project" value="InterPro"/>
</dbReference>
<accession>A0A1B1Y9E7</accession>
<keyword evidence="4" id="KW-1185">Reference proteome</keyword>
<dbReference type="STRING" id="1790137.AXE80_14185"/>
<protein>
    <recommendedName>
        <fullName evidence="2">EamA domain-containing protein</fullName>
    </recommendedName>
</protein>